<accession>A0A0B7MSR5</accession>
<reference evidence="1 2" key="1">
    <citation type="submission" date="2012-08" db="EMBL/GenBank/DDBJ databases">
        <title>Selection and characterization of a candidate therapeutic bacteriophage that lyses the German Escherichia coli O104:H4 outbreak strain.</title>
        <authorList>
            <person name="Merabishvilli M."/>
            <person name="De Vos D."/>
            <person name="Verbeken G."/>
            <person name="Kropinski A."/>
            <person name="Vandenheuvel D."/>
            <person name="Lavigne R."/>
            <person name="Wattiau P."/>
            <person name="Mast J."/>
            <person name="Ragimbeau C."/>
            <person name="Mossong J."/>
            <person name="Scheres J."/>
            <person name="Chanishvili N."/>
            <person name="Vaneechoutte M."/>
            <person name="Pirnay J.P."/>
        </authorList>
    </citation>
    <scope>NUCLEOTIDE SEQUENCE [LARGE SCALE GENOMIC DNA]</scope>
</reference>
<dbReference type="GeneID" id="23301144"/>
<organism evidence="1 2">
    <name type="scientific">Enterobacteria phage GEC-3S</name>
    <dbReference type="NCBI Taxonomy" id="1222338"/>
    <lineage>
        <taxon>Viruses</taxon>
        <taxon>Duplodnaviria</taxon>
        <taxon>Heunggongvirae</taxon>
        <taxon>Uroviricota</taxon>
        <taxon>Caudoviricetes</taxon>
        <taxon>Pantevenvirales</taxon>
        <taxon>Straboviridae</taxon>
        <taxon>Krischvirus</taxon>
        <taxon>Krischvirus gec3s</taxon>
    </lineage>
</organism>
<name>A0A0B7MSR5_9CAUD</name>
<dbReference type="Proteomes" id="UP000203896">
    <property type="component" value="Segment"/>
</dbReference>
<protein>
    <submittedName>
        <fullName evidence="1">Uncharacterized protein</fullName>
    </submittedName>
</protein>
<sequence>MKFAFGFTVMLIIALSMCTGMLVFGLTNGFSIYNNQWVDWGMVVVNAILIGANTRTLCRIAGI</sequence>
<dbReference type="KEGG" id="vg:23301144"/>
<keyword evidence="2" id="KW-1185">Reference proteome</keyword>
<dbReference type="EMBL" id="HE978309">
    <property type="protein sequence ID" value="CEO90707.1"/>
    <property type="molecule type" value="Genomic_DNA"/>
</dbReference>
<gene>
    <name evidence="1" type="ORF">BN201_0104</name>
</gene>
<evidence type="ECO:0000313" key="2">
    <source>
        <dbReference type="Proteomes" id="UP000203896"/>
    </source>
</evidence>
<evidence type="ECO:0000313" key="1">
    <source>
        <dbReference type="EMBL" id="CEO90707.1"/>
    </source>
</evidence>
<dbReference type="RefSeq" id="YP_009118787.1">
    <property type="nucleotide sequence ID" value="NC_025425.1"/>
</dbReference>
<proteinExistence type="predicted"/>